<organism evidence="2 3">
    <name type="scientific">Thalassobaculum fulvum</name>
    <dbReference type="NCBI Taxonomy" id="1633335"/>
    <lineage>
        <taxon>Bacteria</taxon>
        <taxon>Pseudomonadati</taxon>
        <taxon>Pseudomonadota</taxon>
        <taxon>Alphaproteobacteria</taxon>
        <taxon>Rhodospirillales</taxon>
        <taxon>Thalassobaculaceae</taxon>
        <taxon>Thalassobaculum</taxon>
    </lineage>
</organism>
<sequence>MAAVRRLWYLSPGERRQERTMSRGQDYVRAKAQEALDATGGNRHEASLLLRVWAEADAKLYKALTAPLLGNLAALAIQRVAAPQTPVGRQRAPIREAELLAAIGSRNSQSMSSTRSAGAPPQGSVRHKQAVTLLASAYRRKPVA</sequence>
<dbReference type="AlphaFoldDB" id="A0A919CSE8"/>
<reference evidence="2" key="1">
    <citation type="journal article" date="2014" name="Int. J. Syst. Evol. Microbiol.">
        <title>Complete genome sequence of Corynebacterium casei LMG S-19264T (=DSM 44701T), isolated from a smear-ripened cheese.</title>
        <authorList>
            <consortium name="US DOE Joint Genome Institute (JGI-PGF)"/>
            <person name="Walter F."/>
            <person name="Albersmeier A."/>
            <person name="Kalinowski J."/>
            <person name="Ruckert C."/>
        </authorList>
    </citation>
    <scope>NUCLEOTIDE SEQUENCE</scope>
    <source>
        <strain evidence="2">KCTC 42651</strain>
    </source>
</reference>
<evidence type="ECO:0000256" key="1">
    <source>
        <dbReference type="SAM" id="MobiDB-lite"/>
    </source>
</evidence>
<dbReference type="EMBL" id="BMZS01000018">
    <property type="protein sequence ID" value="GHD63943.1"/>
    <property type="molecule type" value="Genomic_DNA"/>
</dbReference>
<accession>A0A919CSE8</accession>
<keyword evidence="3" id="KW-1185">Reference proteome</keyword>
<name>A0A919CSE8_9PROT</name>
<feature type="compositionally biased region" description="Low complexity" evidence="1">
    <location>
        <begin position="105"/>
        <end position="116"/>
    </location>
</feature>
<gene>
    <name evidence="2" type="ORF">GCM10017083_54910</name>
</gene>
<feature type="region of interest" description="Disordered" evidence="1">
    <location>
        <begin position="105"/>
        <end position="144"/>
    </location>
</feature>
<proteinExistence type="predicted"/>
<dbReference type="Proteomes" id="UP000630353">
    <property type="component" value="Unassembled WGS sequence"/>
</dbReference>
<reference evidence="2" key="2">
    <citation type="submission" date="2020-09" db="EMBL/GenBank/DDBJ databases">
        <authorList>
            <person name="Sun Q."/>
            <person name="Kim S."/>
        </authorList>
    </citation>
    <scope>NUCLEOTIDE SEQUENCE</scope>
    <source>
        <strain evidence="2">KCTC 42651</strain>
    </source>
</reference>
<protein>
    <submittedName>
        <fullName evidence="2">Uncharacterized protein</fullName>
    </submittedName>
</protein>
<evidence type="ECO:0000313" key="3">
    <source>
        <dbReference type="Proteomes" id="UP000630353"/>
    </source>
</evidence>
<comment type="caution">
    <text evidence="2">The sequence shown here is derived from an EMBL/GenBank/DDBJ whole genome shotgun (WGS) entry which is preliminary data.</text>
</comment>
<evidence type="ECO:0000313" key="2">
    <source>
        <dbReference type="EMBL" id="GHD63943.1"/>
    </source>
</evidence>